<dbReference type="HOGENOM" id="CLU_1304986_0_0_1"/>
<dbReference type="Proteomes" id="UP000007796">
    <property type="component" value="Unassembled WGS sequence"/>
</dbReference>
<dbReference type="RefSeq" id="XP_014172095.1">
    <property type="nucleotide sequence ID" value="XM_014316620.1"/>
</dbReference>
<protein>
    <submittedName>
        <fullName evidence="2">Uncharacterized protein</fullName>
    </submittedName>
</protein>
<dbReference type="AlphaFoldDB" id="F0XHF5"/>
<evidence type="ECO:0000313" key="3">
    <source>
        <dbReference type="Proteomes" id="UP000007796"/>
    </source>
</evidence>
<dbReference type="EMBL" id="GL629769">
    <property type="protein sequence ID" value="EFX02613.1"/>
    <property type="molecule type" value="Genomic_DNA"/>
</dbReference>
<proteinExistence type="predicted"/>
<feature type="compositionally biased region" description="Polar residues" evidence="1">
    <location>
        <begin position="22"/>
        <end position="33"/>
    </location>
</feature>
<accession>F0XHF5</accession>
<feature type="region of interest" description="Disordered" evidence="1">
    <location>
        <begin position="22"/>
        <end position="44"/>
    </location>
</feature>
<keyword evidence="3" id="KW-1185">Reference proteome</keyword>
<reference evidence="2 3" key="1">
    <citation type="journal article" date="2011" name="Proc. Natl. Acad. Sci. U.S.A.">
        <title>Genome and transcriptome analyses of the mountain pine beetle-fungal symbiont Grosmannia clavigera, a lodgepole pine pathogen.</title>
        <authorList>
            <person name="DiGuistini S."/>
            <person name="Wang Y."/>
            <person name="Liao N.Y."/>
            <person name="Taylor G."/>
            <person name="Tanguay P."/>
            <person name="Feau N."/>
            <person name="Henrissat B."/>
            <person name="Chan S.K."/>
            <person name="Hesse-Orce U."/>
            <person name="Alamouti S.M."/>
            <person name="Tsui C.K.M."/>
            <person name="Docking R.T."/>
            <person name="Levasseur A."/>
            <person name="Haridas S."/>
            <person name="Robertson G."/>
            <person name="Birol I."/>
            <person name="Holt R.A."/>
            <person name="Marra M.A."/>
            <person name="Hamelin R.C."/>
            <person name="Hirst M."/>
            <person name="Jones S.J.M."/>
            <person name="Bohlmann J."/>
            <person name="Breuil C."/>
        </authorList>
    </citation>
    <scope>NUCLEOTIDE SEQUENCE [LARGE SCALE GENOMIC DNA]</scope>
    <source>
        <strain evidence="3">kw1407 / UAMH 11150</strain>
    </source>
</reference>
<sequence>MAFTSSAYDAHVAALDHASITSTPTTANTSSDNHGGHGVTPSTGYYHAQNALATGQGHATAPRFSTQPDLTSSQGPVGVAAVWRINGSTWAPTSGLARNIPKWLLSAAVAGAAFVADSSVQQFRQVYEESIRVPVSAISAQKSVDSDVELMLLQATVLFQDIGLWSSEYAVMEITRGSLEHPYRWRSPLNKERNSGLCIFFWAGGPGRPSG</sequence>
<dbReference type="InParanoid" id="F0XHF5"/>
<gene>
    <name evidence="2" type="ORF">CMQ_2542</name>
</gene>
<name>F0XHF5_GROCL</name>
<organism evidence="3">
    <name type="scientific">Grosmannia clavigera (strain kw1407 / UAMH 11150)</name>
    <name type="common">Blue stain fungus</name>
    <name type="synonym">Graphiocladiella clavigera</name>
    <dbReference type="NCBI Taxonomy" id="655863"/>
    <lineage>
        <taxon>Eukaryota</taxon>
        <taxon>Fungi</taxon>
        <taxon>Dikarya</taxon>
        <taxon>Ascomycota</taxon>
        <taxon>Pezizomycotina</taxon>
        <taxon>Sordariomycetes</taxon>
        <taxon>Sordariomycetidae</taxon>
        <taxon>Ophiostomatales</taxon>
        <taxon>Ophiostomataceae</taxon>
        <taxon>Leptographium</taxon>
    </lineage>
</organism>
<dbReference type="GeneID" id="25975543"/>
<evidence type="ECO:0000313" key="2">
    <source>
        <dbReference type="EMBL" id="EFX02613.1"/>
    </source>
</evidence>
<evidence type="ECO:0000256" key="1">
    <source>
        <dbReference type="SAM" id="MobiDB-lite"/>
    </source>
</evidence>